<evidence type="ECO:0000313" key="8">
    <source>
        <dbReference type="EMBL" id="VDP41072.1"/>
    </source>
</evidence>
<dbReference type="Gene3D" id="1.25.40.570">
    <property type="match status" value="2"/>
</dbReference>
<dbReference type="InterPro" id="IPR019585">
    <property type="entry name" value="Rpn7/CSN1"/>
</dbReference>
<reference evidence="8 9" key="1">
    <citation type="submission" date="2018-11" db="EMBL/GenBank/DDBJ databases">
        <authorList>
            <consortium name="Pathogen Informatics"/>
        </authorList>
    </citation>
    <scope>NUCLEOTIDE SEQUENCE [LARGE SCALE GENOMIC DNA]</scope>
    <source>
        <strain evidence="8 9">Zambia</strain>
    </source>
</reference>
<dbReference type="EMBL" id="UZAI01018897">
    <property type="protein sequence ID" value="VDP41072.1"/>
    <property type="molecule type" value="Genomic_DNA"/>
</dbReference>
<evidence type="ECO:0000313" key="9">
    <source>
        <dbReference type="Proteomes" id="UP000277204"/>
    </source>
</evidence>
<accession>A0A183N0P3</accession>
<evidence type="ECO:0000256" key="4">
    <source>
        <dbReference type="ARBA" id="ARBA00022490"/>
    </source>
</evidence>
<evidence type="ECO:0000256" key="6">
    <source>
        <dbReference type="ARBA" id="ARBA00023242"/>
    </source>
</evidence>
<organism evidence="8 9">
    <name type="scientific">Schistosoma margrebowiei</name>
    <dbReference type="NCBI Taxonomy" id="48269"/>
    <lineage>
        <taxon>Eukaryota</taxon>
        <taxon>Metazoa</taxon>
        <taxon>Spiralia</taxon>
        <taxon>Lophotrochozoa</taxon>
        <taxon>Platyhelminthes</taxon>
        <taxon>Trematoda</taxon>
        <taxon>Digenea</taxon>
        <taxon>Strigeidida</taxon>
        <taxon>Schistosomatoidea</taxon>
        <taxon>Schistosomatidae</taxon>
        <taxon>Schistosoma</taxon>
    </lineage>
</organism>
<dbReference type="PROSITE" id="PS50250">
    <property type="entry name" value="PCI"/>
    <property type="match status" value="1"/>
</dbReference>
<dbReference type="Proteomes" id="UP000277204">
    <property type="component" value="Unassembled WGS sequence"/>
</dbReference>
<keyword evidence="4" id="KW-0963">Cytoplasm</keyword>
<dbReference type="InterPro" id="IPR045135">
    <property type="entry name" value="Rpn7_N"/>
</dbReference>
<dbReference type="SMART" id="SM00088">
    <property type="entry name" value="PINT"/>
    <property type="match status" value="1"/>
</dbReference>
<evidence type="ECO:0000256" key="2">
    <source>
        <dbReference type="ARBA" id="ARBA00004496"/>
    </source>
</evidence>
<dbReference type="STRING" id="48269.A0A183N0P3"/>
<dbReference type="PANTHER" id="PTHR14145">
    <property type="entry name" value="26S PROTESOME SUBUNIT 6"/>
    <property type="match status" value="1"/>
</dbReference>
<keyword evidence="6" id="KW-0539">Nucleus</keyword>
<name>A0A183N0P3_9TREM</name>
<dbReference type="GO" id="GO:0005737">
    <property type="term" value="C:cytoplasm"/>
    <property type="evidence" value="ECO:0007669"/>
    <property type="project" value="UniProtKB-SubCell"/>
</dbReference>
<proteinExistence type="inferred from homology"/>
<dbReference type="InterPro" id="IPR036390">
    <property type="entry name" value="WH_DNA-bd_sf"/>
</dbReference>
<dbReference type="AlphaFoldDB" id="A0A183N0P3"/>
<comment type="subcellular location">
    <subcellularLocation>
        <location evidence="2">Cytoplasm</location>
    </subcellularLocation>
    <subcellularLocation>
        <location evidence="1">Nucleus</location>
    </subcellularLocation>
</comment>
<protein>
    <submittedName>
        <fullName evidence="8">Uncharacterized protein</fullName>
    </submittedName>
</protein>
<dbReference type="PANTHER" id="PTHR14145:SF2">
    <property type="entry name" value="COP9 SIGNALOSOME COMPLEX SUBUNIT 1"/>
    <property type="match status" value="1"/>
</dbReference>
<dbReference type="InterPro" id="IPR000717">
    <property type="entry name" value="PCI_dom"/>
</dbReference>
<evidence type="ECO:0000256" key="5">
    <source>
        <dbReference type="ARBA" id="ARBA00022790"/>
    </source>
</evidence>
<evidence type="ECO:0000256" key="7">
    <source>
        <dbReference type="SAM" id="MobiDB-lite"/>
    </source>
</evidence>
<feature type="region of interest" description="Disordered" evidence="7">
    <location>
        <begin position="1"/>
        <end position="23"/>
    </location>
</feature>
<keyword evidence="5" id="KW-0736">Signalosome</keyword>
<comment type="similarity">
    <text evidence="3">Belongs to the CSN1 family.</text>
</comment>
<dbReference type="Pfam" id="PF10602">
    <property type="entry name" value="RPN7"/>
    <property type="match status" value="1"/>
</dbReference>
<feature type="region of interest" description="Disordered" evidence="7">
    <location>
        <begin position="271"/>
        <end position="319"/>
    </location>
</feature>
<dbReference type="GO" id="GO:0008180">
    <property type="term" value="C:COP9 signalosome"/>
    <property type="evidence" value="ECO:0007669"/>
    <property type="project" value="UniProtKB-KW"/>
</dbReference>
<keyword evidence="9" id="KW-1185">Reference proteome</keyword>
<feature type="compositionally biased region" description="Low complexity" evidence="7">
    <location>
        <begin position="271"/>
        <end position="304"/>
    </location>
</feature>
<dbReference type="SUPFAM" id="SSF46785">
    <property type="entry name" value="Winged helix' DNA-binding domain"/>
    <property type="match status" value="1"/>
</dbReference>
<dbReference type="Pfam" id="PF01399">
    <property type="entry name" value="PCI"/>
    <property type="match status" value="1"/>
</dbReference>
<evidence type="ECO:0000256" key="1">
    <source>
        <dbReference type="ARBA" id="ARBA00004123"/>
    </source>
</evidence>
<gene>
    <name evidence="8" type="ORF">SMRZ_LOCUS21868</name>
</gene>
<evidence type="ECO:0000256" key="3">
    <source>
        <dbReference type="ARBA" id="ARBA00008793"/>
    </source>
</evidence>
<sequence length="570" mass="63064">MLHLDSTLFEDAPPSSHASTEYETVDDEVQIRCPSLRVVALRLAHDYIKKSTLDTSAYNKIFLMLAEQANFSVADSSASGETSRQQQQSAFSMRLITNNHLSDGLSLSSPSELGVLGSSLTEASRNILTEVMSGKNEANLVYDAKWEESTRRKGVMLLEQLDTELKNHKANSIKESIRRGSDDLGDLYLQLGQLSNANKCFARSRDYCTSQQQELTMCLNVIKVAIFQRAWSHVSAHVTRASSLSELRDTAPLLGANAAELNAQQRSRTEALARLGTTRTTTAGISGESSTRGSSSLIDPSSRISSRHPGDSIGGHIPTSGGQSYRDALAQARTQLAIAAGLVELASRNYRGAAMNFLQVNHDHCESPTSRIVTISDLAFFITLCSLATFERTELATLVLGNASLRLLLEAEPACRDMLQSFHQADYASCLGRLNKLRNILRLDIFLSDHVSALCREIRSRALCQYFSPYSSADLNLMAKAFDTNVANLENELAVLIQDGSIKARIDSHKQLLRVLDVDQRCLTFARAVRLVDEYKNRTHSLILRMALARQKLTVKVIILFLKLVYHDYI</sequence>